<dbReference type="EMBL" id="LT629758">
    <property type="protein sequence ID" value="SDT66578.1"/>
    <property type="molecule type" value="Genomic_DNA"/>
</dbReference>
<organism evidence="1 2">
    <name type="scientific">Actinoplanes derwentensis</name>
    <dbReference type="NCBI Taxonomy" id="113562"/>
    <lineage>
        <taxon>Bacteria</taxon>
        <taxon>Bacillati</taxon>
        <taxon>Actinomycetota</taxon>
        <taxon>Actinomycetes</taxon>
        <taxon>Micromonosporales</taxon>
        <taxon>Micromonosporaceae</taxon>
        <taxon>Actinoplanes</taxon>
    </lineage>
</organism>
<evidence type="ECO:0000313" key="1">
    <source>
        <dbReference type="EMBL" id="SDT66578.1"/>
    </source>
</evidence>
<sequence length="96" mass="10225">MSGIRPYSAMGSNAAGNCRAAAADIGERLGMLREHLAGLDPARLRISPSRLADLLVGYDIYARMLDDALHDIAGDLQQTAEAPRRSDVELAGGDCR</sequence>
<dbReference type="Proteomes" id="UP000198688">
    <property type="component" value="Chromosome I"/>
</dbReference>
<evidence type="ECO:0000313" key="2">
    <source>
        <dbReference type="Proteomes" id="UP000198688"/>
    </source>
</evidence>
<dbReference type="AlphaFoldDB" id="A0A1H2C7T1"/>
<keyword evidence="2" id="KW-1185">Reference proteome</keyword>
<accession>A0A1H2C7T1</accession>
<gene>
    <name evidence="1" type="ORF">SAMN04489716_5365</name>
</gene>
<proteinExistence type="predicted"/>
<protein>
    <submittedName>
        <fullName evidence="1">Uncharacterized protein</fullName>
    </submittedName>
</protein>
<name>A0A1H2C7T1_9ACTN</name>
<reference evidence="1 2" key="1">
    <citation type="submission" date="2016-10" db="EMBL/GenBank/DDBJ databases">
        <authorList>
            <person name="de Groot N.N."/>
        </authorList>
    </citation>
    <scope>NUCLEOTIDE SEQUENCE [LARGE SCALE GENOMIC DNA]</scope>
    <source>
        <strain evidence="1 2">DSM 43941</strain>
    </source>
</reference>
<dbReference type="STRING" id="113562.SAMN04489716_5365"/>